<feature type="compositionally biased region" description="Low complexity" evidence="1">
    <location>
        <begin position="489"/>
        <end position="500"/>
    </location>
</feature>
<gene>
    <name evidence="2" type="ORF">J7T54_006765</name>
</gene>
<keyword evidence="3" id="KW-1185">Reference proteome</keyword>
<proteinExistence type="predicted"/>
<name>A0A9P9Y8P3_9HYPO</name>
<dbReference type="AlphaFoldDB" id="A0A9P9Y8P3"/>
<organism evidence="2 3">
    <name type="scientific">Emericellopsis cladophorae</name>
    <dbReference type="NCBI Taxonomy" id="2686198"/>
    <lineage>
        <taxon>Eukaryota</taxon>
        <taxon>Fungi</taxon>
        <taxon>Dikarya</taxon>
        <taxon>Ascomycota</taxon>
        <taxon>Pezizomycotina</taxon>
        <taxon>Sordariomycetes</taxon>
        <taxon>Hypocreomycetidae</taxon>
        <taxon>Hypocreales</taxon>
        <taxon>Bionectriaceae</taxon>
        <taxon>Emericellopsis</taxon>
    </lineage>
</organism>
<reference evidence="2" key="1">
    <citation type="journal article" date="2021" name="J Fungi (Basel)">
        <title>Genomic and Metabolomic Analyses of the Marine Fungus Emericellopsis cladophorae: Insights into Saltwater Adaptability Mechanisms and Its Biosynthetic Potential.</title>
        <authorList>
            <person name="Goncalves M.F.M."/>
            <person name="Hilario S."/>
            <person name="Van de Peer Y."/>
            <person name="Esteves A.C."/>
            <person name="Alves A."/>
        </authorList>
    </citation>
    <scope>NUCLEOTIDE SEQUENCE</scope>
    <source>
        <strain evidence="2">MUM 19.33</strain>
    </source>
</reference>
<feature type="compositionally biased region" description="Polar residues" evidence="1">
    <location>
        <begin position="266"/>
        <end position="284"/>
    </location>
</feature>
<dbReference type="RefSeq" id="XP_051365979.1">
    <property type="nucleotide sequence ID" value="XM_051507087.1"/>
</dbReference>
<reference evidence="2" key="2">
    <citation type="submission" date="2022-07" db="EMBL/GenBank/DDBJ databases">
        <authorList>
            <person name="Goncalves M.F.M."/>
            <person name="Hilario S."/>
            <person name="Van De Peer Y."/>
            <person name="Esteves A.C."/>
            <person name="Alves A."/>
        </authorList>
    </citation>
    <scope>NUCLEOTIDE SEQUENCE</scope>
    <source>
        <strain evidence="2">MUM 19.33</strain>
    </source>
</reference>
<feature type="region of interest" description="Disordered" evidence="1">
    <location>
        <begin position="392"/>
        <end position="509"/>
    </location>
</feature>
<feature type="compositionally biased region" description="Low complexity" evidence="1">
    <location>
        <begin position="10"/>
        <end position="23"/>
    </location>
</feature>
<sequence length="655" mass="71265">MRSHERKAAEAALELNNEQAAAADKANSRKKPRRNRSGTVSDADWTTKTYILLESGHLLEYAQEGPFDRMPEKVLRLNRSSAAFASDLIPGRHWVLQVSSIMGAEGATMTDANRGLFSRLPFRGGHDKRHAANMLLVFESADDMDSWLVNLRSVIELQGGKKTLTETGAPKLEPATPLREQTSQRTLLVREHDRHSRSIPEIQACEQDSARRESSDISAVPSLTLRDRSLDGMSATNSVVSHDGHQLDSLRSSANRLSCISSGQRTMVTSAGSSPACSPTTDNFPSPVEEPTRRHPEASNSDSRLRPNATAIVDRRKSLQTMSPFVVEPQSHTPAQSQRPQPSLIGATASGFAGHVVAPNFSVPHSSNRRFSTARLPTADASSHVQPTPVIFEQAESPAPSRTALRKSPAAIRTSRPLSMVLDQSTPREDEPGRPATRHGDSLKASQAKEETLPMPTHRSEAGVRDVHSPTLGALDPVRPASPTLPQQTTLRTSPSRLSSMGALRGHGDATWLGRLRPLASSQTRTSDPDRCHSTIVTYDRAKTFAQMPGRLAKRASMMSTPSSFSHSPPTAPPPSTPLPRIPQTGSRPKTDDNAHALFNRRSMPQLSEGPPPMPPPTCALPPIPQKVLQDHAVQNSHTALMSTIVDNENDHNFF</sequence>
<comment type="caution">
    <text evidence="2">The sequence shown here is derived from an EMBL/GenBank/DDBJ whole genome shotgun (WGS) entry which is preliminary data.</text>
</comment>
<feature type="compositionally biased region" description="Basic and acidic residues" evidence="1">
    <location>
        <begin position="426"/>
        <end position="468"/>
    </location>
</feature>
<feature type="region of interest" description="Disordered" evidence="1">
    <location>
        <begin position="190"/>
        <end position="220"/>
    </location>
</feature>
<dbReference type="OrthoDB" id="1749473at2759"/>
<accession>A0A9P9Y8P3</accession>
<evidence type="ECO:0008006" key="4">
    <source>
        <dbReference type="Google" id="ProtNLM"/>
    </source>
</evidence>
<evidence type="ECO:0000313" key="2">
    <source>
        <dbReference type="EMBL" id="KAI6785123.1"/>
    </source>
</evidence>
<feature type="region of interest" description="Disordered" evidence="1">
    <location>
        <begin position="266"/>
        <end position="308"/>
    </location>
</feature>
<feature type="region of interest" description="Disordered" evidence="1">
    <location>
        <begin position="1"/>
        <end position="41"/>
    </location>
</feature>
<feature type="region of interest" description="Disordered" evidence="1">
    <location>
        <begin position="553"/>
        <end position="594"/>
    </location>
</feature>
<evidence type="ECO:0000313" key="3">
    <source>
        <dbReference type="Proteomes" id="UP001055219"/>
    </source>
</evidence>
<dbReference type="EMBL" id="JAGIXG020000002">
    <property type="protein sequence ID" value="KAI6785123.1"/>
    <property type="molecule type" value="Genomic_DNA"/>
</dbReference>
<feature type="compositionally biased region" description="Low complexity" evidence="1">
    <location>
        <begin position="560"/>
        <end position="569"/>
    </location>
</feature>
<feature type="compositionally biased region" description="Pro residues" evidence="1">
    <location>
        <begin position="570"/>
        <end position="581"/>
    </location>
</feature>
<evidence type="ECO:0000256" key="1">
    <source>
        <dbReference type="SAM" id="MobiDB-lite"/>
    </source>
</evidence>
<dbReference type="GeneID" id="75833242"/>
<protein>
    <recommendedName>
        <fullName evidence="4">PH domain-containing protein</fullName>
    </recommendedName>
</protein>
<dbReference type="Proteomes" id="UP001055219">
    <property type="component" value="Unassembled WGS sequence"/>
</dbReference>